<dbReference type="OrthoDB" id="2182676at2"/>
<dbReference type="InterPro" id="IPR006938">
    <property type="entry name" value="DUF624"/>
</dbReference>
<dbReference type="EMBL" id="QXIR01000011">
    <property type="protein sequence ID" value="RIW34235.1"/>
    <property type="molecule type" value="Genomic_DNA"/>
</dbReference>
<gene>
    <name evidence="2" type="ORF">D3H55_09630</name>
</gene>
<comment type="caution">
    <text evidence="2">The sequence shown here is derived from an EMBL/GenBank/DDBJ whole genome shotgun (WGS) entry which is preliminary data.</text>
</comment>
<protein>
    <submittedName>
        <fullName evidence="2">DUF624 domain-containing protein</fullName>
    </submittedName>
</protein>
<keyword evidence="3" id="KW-1185">Reference proteome</keyword>
<feature type="transmembrane region" description="Helical" evidence="1">
    <location>
        <begin position="20"/>
        <end position="51"/>
    </location>
</feature>
<reference evidence="2 3" key="1">
    <citation type="submission" date="2018-09" db="EMBL/GenBank/DDBJ databases">
        <title>Bacillus saliacetes sp. nov., isolated from Thai shrimp paste (Ka-pi).</title>
        <authorList>
            <person name="Daroonpunt R."/>
            <person name="Tanasupawat S."/>
            <person name="Yiamsombut S."/>
        </authorList>
    </citation>
    <scope>NUCLEOTIDE SEQUENCE [LARGE SCALE GENOMIC DNA]</scope>
    <source>
        <strain evidence="2 3">SKP7-4</strain>
    </source>
</reference>
<feature type="transmembrane region" description="Helical" evidence="1">
    <location>
        <begin position="145"/>
        <end position="168"/>
    </location>
</feature>
<sequence length="207" mass="23636">MELDGFAGGLYKVSFWISRFFYLNFLWVLSILLGGVLLGVFPGLVATLVISRKWIEGKDVRLNRVFWKGYFEEFWKSNAIGWFFIGIMYVLYIDFQYIKTVNSGVFSILMYVGLITISILAIGTLIYVFPILAQHKLKTFETLKYSCIIGMVNPLHSLILGIIIYLGISLINDLPILILFIGGVVGYIWMWFAKQSIESALRKPSFG</sequence>
<feature type="transmembrane region" description="Helical" evidence="1">
    <location>
        <begin position="174"/>
        <end position="193"/>
    </location>
</feature>
<feature type="transmembrane region" description="Helical" evidence="1">
    <location>
        <begin position="104"/>
        <end position="133"/>
    </location>
</feature>
<evidence type="ECO:0000256" key="1">
    <source>
        <dbReference type="SAM" id="Phobius"/>
    </source>
</evidence>
<keyword evidence="1" id="KW-0472">Membrane</keyword>
<accession>A0A3A1R2C3</accession>
<keyword evidence="1" id="KW-0812">Transmembrane</keyword>
<organism evidence="2 3">
    <name type="scientific">Bacillus salacetis</name>
    <dbReference type="NCBI Taxonomy" id="2315464"/>
    <lineage>
        <taxon>Bacteria</taxon>
        <taxon>Bacillati</taxon>
        <taxon>Bacillota</taxon>
        <taxon>Bacilli</taxon>
        <taxon>Bacillales</taxon>
        <taxon>Bacillaceae</taxon>
        <taxon>Bacillus</taxon>
    </lineage>
</organism>
<dbReference type="RefSeq" id="WP_119546702.1">
    <property type="nucleotide sequence ID" value="NZ_QXIR01000011.1"/>
</dbReference>
<evidence type="ECO:0000313" key="3">
    <source>
        <dbReference type="Proteomes" id="UP000265801"/>
    </source>
</evidence>
<dbReference type="Pfam" id="PF04854">
    <property type="entry name" value="DUF624"/>
    <property type="match status" value="1"/>
</dbReference>
<feature type="transmembrane region" description="Helical" evidence="1">
    <location>
        <begin position="79"/>
        <end position="98"/>
    </location>
</feature>
<keyword evidence="1" id="KW-1133">Transmembrane helix</keyword>
<dbReference type="AlphaFoldDB" id="A0A3A1R2C3"/>
<evidence type="ECO:0000313" key="2">
    <source>
        <dbReference type="EMBL" id="RIW34235.1"/>
    </source>
</evidence>
<proteinExistence type="predicted"/>
<name>A0A3A1R2C3_9BACI</name>
<dbReference type="Proteomes" id="UP000265801">
    <property type="component" value="Unassembled WGS sequence"/>
</dbReference>